<name>A0A5K3F916_MESCO</name>
<evidence type="ECO:0000256" key="1">
    <source>
        <dbReference type="SAM" id="Phobius"/>
    </source>
</evidence>
<keyword evidence="1" id="KW-1133">Transmembrane helix</keyword>
<dbReference type="WBParaSite" id="MCU_005923-RA">
    <property type="protein sequence ID" value="MCU_005923-RA"/>
    <property type="gene ID" value="MCU_005923"/>
</dbReference>
<keyword evidence="1" id="KW-0812">Transmembrane</keyword>
<feature type="transmembrane region" description="Helical" evidence="1">
    <location>
        <begin position="53"/>
        <end position="71"/>
    </location>
</feature>
<keyword evidence="1" id="KW-0472">Membrane</keyword>
<accession>A0A5K3F916</accession>
<evidence type="ECO:0000313" key="2">
    <source>
        <dbReference type="WBParaSite" id="MCU_005923-RA"/>
    </source>
</evidence>
<protein>
    <submittedName>
        <fullName evidence="2">Uncharacterized protein</fullName>
    </submittedName>
</protein>
<organism evidence="2">
    <name type="scientific">Mesocestoides corti</name>
    <name type="common">Flatworm</name>
    <dbReference type="NCBI Taxonomy" id="53468"/>
    <lineage>
        <taxon>Eukaryota</taxon>
        <taxon>Metazoa</taxon>
        <taxon>Spiralia</taxon>
        <taxon>Lophotrochozoa</taxon>
        <taxon>Platyhelminthes</taxon>
        <taxon>Cestoda</taxon>
        <taxon>Eucestoda</taxon>
        <taxon>Cyclophyllidea</taxon>
        <taxon>Mesocestoididae</taxon>
        <taxon>Mesocestoides</taxon>
    </lineage>
</organism>
<proteinExistence type="predicted"/>
<sequence length="109" mass="12416">MNWPDRVALQFLEYPGLNTKTTATTEQALLTNNKPKPHVRCSPSETTKLATPFITYCASFVSFSGWLLIFITCHWSTERHRTCCGHVVQHVCALIRRHCTFPTHGIVDK</sequence>
<dbReference type="AlphaFoldDB" id="A0A5K3F916"/>
<reference evidence="2" key="1">
    <citation type="submission" date="2019-11" db="UniProtKB">
        <authorList>
            <consortium name="WormBaseParasite"/>
        </authorList>
    </citation>
    <scope>IDENTIFICATION</scope>
</reference>